<gene>
    <name evidence="1" type="ORF">Csa_6G075140</name>
</gene>
<sequence>MKGQIENDYDMEAMKQWDIQTKLCFDSNNLHRMRVNFEPLTVKRKQQYRDTGLVHKVHEDKNTIECDIYSDFGPPRKRKPLKFCVPGSQFSCSGSD</sequence>
<name>A0A0A0K9P8_CUCSA</name>
<dbReference type="Gramene" id="KGN46213">
    <property type="protein sequence ID" value="KGN46213"/>
    <property type="gene ID" value="Csa_6G075140"/>
</dbReference>
<dbReference type="Proteomes" id="UP000029981">
    <property type="component" value="Chromosome 6"/>
</dbReference>
<reference evidence="1 2" key="4">
    <citation type="journal article" date="2011" name="BMC Genomics">
        <title>RNA-Seq improves annotation of protein-coding genes in the cucumber genome.</title>
        <authorList>
            <person name="Li Z."/>
            <person name="Zhang Z."/>
            <person name="Yan P."/>
            <person name="Huang S."/>
            <person name="Fei Z."/>
            <person name="Lin K."/>
        </authorList>
    </citation>
    <scope>NUCLEOTIDE SEQUENCE [LARGE SCALE GENOMIC DNA]</scope>
    <source>
        <strain evidence="2">cv. 9930</strain>
    </source>
</reference>
<keyword evidence="2" id="KW-1185">Reference proteome</keyword>
<accession>A0A0A0K9P8</accession>
<protein>
    <submittedName>
        <fullName evidence="1">Uncharacterized protein</fullName>
    </submittedName>
</protein>
<dbReference type="EMBL" id="CM002927">
    <property type="protein sequence ID" value="KGN46213.1"/>
    <property type="molecule type" value="Genomic_DNA"/>
</dbReference>
<organism evidence="1 2">
    <name type="scientific">Cucumis sativus</name>
    <name type="common">Cucumber</name>
    <dbReference type="NCBI Taxonomy" id="3659"/>
    <lineage>
        <taxon>Eukaryota</taxon>
        <taxon>Viridiplantae</taxon>
        <taxon>Streptophyta</taxon>
        <taxon>Embryophyta</taxon>
        <taxon>Tracheophyta</taxon>
        <taxon>Spermatophyta</taxon>
        <taxon>Magnoliopsida</taxon>
        <taxon>eudicotyledons</taxon>
        <taxon>Gunneridae</taxon>
        <taxon>Pentapetalae</taxon>
        <taxon>rosids</taxon>
        <taxon>fabids</taxon>
        <taxon>Cucurbitales</taxon>
        <taxon>Cucurbitaceae</taxon>
        <taxon>Benincaseae</taxon>
        <taxon>Cucumis</taxon>
    </lineage>
</organism>
<reference evidence="1 2" key="1">
    <citation type="journal article" date="2009" name="Nat. Genet.">
        <title>The genome of the cucumber, Cucumis sativus L.</title>
        <authorList>
            <person name="Huang S."/>
            <person name="Li R."/>
            <person name="Zhang Z."/>
            <person name="Li L."/>
            <person name="Gu X."/>
            <person name="Fan W."/>
            <person name="Lucas W.J."/>
            <person name="Wang X."/>
            <person name="Xie B."/>
            <person name="Ni P."/>
            <person name="Ren Y."/>
            <person name="Zhu H."/>
            <person name="Li J."/>
            <person name="Lin K."/>
            <person name="Jin W."/>
            <person name="Fei Z."/>
            <person name="Li G."/>
            <person name="Staub J."/>
            <person name="Kilian A."/>
            <person name="van der Vossen E.A."/>
            <person name="Wu Y."/>
            <person name="Guo J."/>
            <person name="He J."/>
            <person name="Jia Z."/>
            <person name="Ren Y."/>
            <person name="Tian G."/>
            <person name="Lu Y."/>
            <person name="Ruan J."/>
            <person name="Qian W."/>
            <person name="Wang M."/>
            <person name="Huang Q."/>
            <person name="Li B."/>
            <person name="Xuan Z."/>
            <person name="Cao J."/>
            <person name="Asan"/>
            <person name="Wu Z."/>
            <person name="Zhang J."/>
            <person name="Cai Q."/>
            <person name="Bai Y."/>
            <person name="Zhao B."/>
            <person name="Han Y."/>
            <person name="Li Y."/>
            <person name="Li X."/>
            <person name="Wang S."/>
            <person name="Shi Q."/>
            <person name="Liu S."/>
            <person name="Cho W.K."/>
            <person name="Kim J.Y."/>
            <person name="Xu Y."/>
            <person name="Heller-Uszynska K."/>
            <person name="Miao H."/>
            <person name="Cheng Z."/>
            <person name="Zhang S."/>
            <person name="Wu J."/>
            <person name="Yang Y."/>
            <person name="Kang H."/>
            <person name="Li M."/>
            <person name="Liang H."/>
            <person name="Ren X."/>
            <person name="Shi Z."/>
            <person name="Wen M."/>
            <person name="Jian M."/>
            <person name="Yang H."/>
            <person name="Zhang G."/>
            <person name="Yang Z."/>
            <person name="Chen R."/>
            <person name="Liu S."/>
            <person name="Li J."/>
            <person name="Ma L."/>
            <person name="Liu H."/>
            <person name="Zhou Y."/>
            <person name="Zhao J."/>
            <person name="Fang X."/>
            <person name="Li G."/>
            <person name="Fang L."/>
            <person name="Li Y."/>
            <person name="Liu D."/>
            <person name="Zheng H."/>
            <person name="Zhang Y."/>
            <person name="Qin N."/>
            <person name="Li Z."/>
            <person name="Yang G."/>
            <person name="Yang S."/>
            <person name="Bolund L."/>
            <person name="Kristiansen K."/>
            <person name="Zheng H."/>
            <person name="Li S."/>
            <person name="Zhang X."/>
            <person name="Yang H."/>
            <person name="Wang J."/>
            <person name="Sun R."/>
            <person name="Zhang B."/>
            <person name="Jiang S."/>
            <person name="Wang J."/>
            <person name="Du Y."/>
            <person name="Li S."/>
        </authorList>
    </citation>
    <scope>NUCLEOTIDE SEQUENCE [LARGE SCALE GENOMIC DNA]</scope>
    <source>
        <strain evidence="2">cv. 9930</strain>
    </source>
</reference>
<evidence type="ECO:0000313" key="1">
    <source>
        <dbReference type="EMBL" id="KGN46213.1"/>
    </source>
</evidence>
<evidence type="ECO:0000313" key="2">
    <source>
        <dbReference type="Proteomes" id="UP000029981"/>
    </source>
</evidence>
<reference evidence="1 2" key="2">
    <citation type="journal article" date="2009" name="PLoS ONE">
        <title>An integrated genetic and cytogenetic map of the cucumber genome.</title>
        <authorList>
            <person name="Ren Y."/>
            <person name="Zhang Z."/>
            <person name="Liu J."/>
            <person name="Staub J.E."/>
            <person name="Han Y."/>
            <person name="Cheng Z."/>
            <person name="Li X."/>
            <person name="Lu J."/>
            <person name="Miao H."/>
            <person name="Kang H."/>
            <person name="Xie B."/>
            <person name="Gu X."/>
            <person name="Wang X."/>
            <person name="Du Y."/>
            <person name="Jin W."/>
            <person name="Huang S."/>
        </authorList>
    </citation>
    <scope>NUCLEOTIDE SEQUENCE [LARGE SCALE GENOMIC DNA]</scope>
    <source>
        <strain evidence="2">cv. 9930</strain>
    </source>
</reference>
<dbReference type="AlphaFoldDB" id="A0A0A0K9P8"/>
<reference evidence="1 2" key="3">
    <citation type="journal article" date="2010" name="BMC Genomics">
        <title>Transcriptome sequencing and comparative analysis of cucumber flowers with different sex types.</title>
        <authorList>
            <person name="Guo S."/>
            <person name="Zheng Y."/>
            <person name="Joung J.G."/>
            <person name="Liu S."/>
            <person name="Zhang Z."/>
            <person name="Crasta O.R."/>
            <person name="Sobral B.W."/>
            <person name="Xu Y."/>
            <person name="Huang S."/>
            <person name="Fei Z."/>
        </authorList>
    </citation>
    <scope>NUCLEOTIDE SEQUENCE [LARGE SCALE GENOMIC DNA]</scope>
    <source>
        <strain evidence="2">cv. 9930</strain>
    </source>
</reference>
<proteinExistence type="predicted"/>